<dbReference type="SUPFAM" id="SSF55729">
    <property type="entry name" value="Acyl-CoA N-acyltransferases (Nat)"/>
    <property type="match status" value="1"/>
</dbReference>
<accession>A0A229UJW7</accession>
<comment type="similarity">
    <text evidence="3">Belongs to the acetyltransferase family. RimJ subfamily.</text>
</comment>
<protein>
    <submittedName>
        <fullName evidence="5">RimJ/RimL family protein N-acetyltransferase</fullName>
    </submittedName>
</protein>
<dbReference type="InterPro" id="IPR051531">
    <property type="entry name" value="N-acetyltransferase"/>
</dbReference>
<organism evidence="5 6">
    <name type="scientific">Paenibacillus rigui</name>
    <dbReference type="NCBI Taxonomy" id="554312"/>
    <lineage>
        <taxon>Bacteria</taxon>
        <taxon>Bacillati</taxon>
        <taxon>Bacillota</taxon>
        <taxon>Bacilli</taxon>
        <taxon>Bacillales</taxon>
        <taxon>Paenibacillaceae</taxon>
        <taxon>Paenibacillus</taxon>
    </lineage>
</organism>
<dbReference type="AlphaFoldDB" id="A0A229UJW7"/>
<dbReference type="GO" id="GO:0008999">
    <property type="term" value="F:protein-N-terminal-alanine acetyltransferase activity"/>
    <property type="evidence" value="ECO:0007669"/>
    <property type="project" value="TreeGrafter"/>
</dbReference>
<keyword evidence="1 5" id="KW-0808">Transferase</keyword>
<dbReference type="InterPro" id="IPR016181">
    <property type="entry name" value="Acyl_CoA_acyltransferase"/>
</dbReference>
<dbReference type="GO" id="GO:0005737">
    <property type="term" value="C:cytoplasm"/>
    <property type="evidence" value="ECO:0007669"/>
    <property type="project" value="TreeGrafter"/>
</dbReference>
<name>A0A229UJW7_9BACL</name>
<evidence type="ECO:0000259" key="4">
    <source>
        <dbReference type="PROSITE" id="PS51186"/>
    </source>
</evidence>
<dbReference type="PANTHER" id="PTHR43792">
    <property type="entry name" value="GNAT FAMILY, PUTATIVE (AFU_ORTHOLOGUE AFUA_3G00765)-RELATED-RELATED"/>
    <property type="match status" value="1"/>
</dbReference>
<comment type="caution">
    <text evidence="5">The sequence shown here is derived from an EMBL/GenBank/DDBJ whole genome shotgun (WGS) entry which is preliminary data.</text>
</comment>
<evidence type="ECO:0000313" key="6">
    <source>
        <dbReference type="Proteomes" id="UP000215509"/>
    </source>
</evidence>
<dbReference type="Pfam" id="PF13302">
    <property type="entry name" value="Acetyltransf_3"/>
    <property type="match status" value="1"/>
</dbReference>
<evidence type="ECO:0000256" key="2">
    <source>
        <dbReference type="ARBA" id="ARBA00023315"/>
    </source>
</evidence>
<keyword evidence="2" id="KW-0012">Acyltransferase</keyword>
<keyword evidence="6" id="KW-1185">Reference proteome</keyword>
<reference evidence="5 6" key="1">
    <citation type="submission" date="2017-07" db="EMBL/GenBank/DDBJ databases">
        <title>Genome sequencing and assembly of Paenibacillus rigui.</title>
        <authorList>
            <person name="Mayilraj S."/>
        </authorList>
    </citation>
    <scope>NUCLEOTIDE SEQUENCE [LARGE SCALE GENOMIC DNA]</scope>
    <source>
        <strain evidence="5 6">JCM 16352</strain>
    </source>
</reference>
<dbReference type="PANTHER" id="PTHR43792:SF8">
    <property type="entry name" value="[RIBOSOMAL PROTEIN US5]-ALANINE N-ACETYLTRANSFERASE"/>
    <property type="match status" value="1"/>
</dbReference>
<gene>
    <name evidence="5" type="ORF">CF651_27030</name>
</gene>
<dbReference type="OrthoDB" id="9795206at2"/>
<dbReference type="RefSeq" id="WP_094017974.1">
    <property type="nucleotide sequence ID" value="NZ_NMQW01000050.1"/>
</dbReference>
<dbReference type="PROSITE" id="PS51186">
    <property type="entry name" value="GNAT"/>
    <property type="match status" value="1"/>
</dbReference>
<dbReference type="Gene3D" id="3.40.630.30">
    <property type="match status" value="1"/>
</dbReference>
<dbReference type="EMBL" id="NMQW01000050">
    <property type="protein sequence ID" value="OXM83189.1"/>
    <property type="molecule type" value="Genomic_DNA"/>
</dbReference>
<dbReference type="InterPro" id="IPR000182">
    <property type="entry name" value="GNAT_dom"/>
</dbReference>
<evidence type="ECO:0000256" key="3">
    <source>
        <dbReference type="ARBA" id="ARBA00038502"/>
    </source>
</evidence>
<proteinExistence type="inferred from homology"/>
<sequence length="192" mass="22559">MKLILDRVHIRPFTLADAEPLRELRVHNRDYFRPYEPARPDSHFTLDYQKDLIRTSWRDAQKDAGYIFGIFLNENAKLIGRVSLTAVFRGPWQNANIGYYMDQRYTGCGYMTEAVRLAIQYAFTEIGLHRLQGAVMPRNTRSIRVLEKAGFRYEGLARSYLHIHEVWEDHGIYAMTSEEWDTEARQRVGMIP</sequence>
<evidence type="ECO:0000313" key="5">
    <source>
        <dbReference type="EMBL" id="OXM83189.1"/>
    </source>
</evidence>
<dbReference type="Proteomes" id="UP000215509">
    <property type="component" value="Unassembled WGS sequence"/>
</dbReference>
<feature type="domain" description="N-acetyltransferase" evidence="4">
    <location>
        <begin position="8"/>
        <end position="173"/>
    </location>
</feature>
<evidence type="ECO:0000256" key="1">
    <source>
        <dbReference type="ARBA" id="ARBA00022679"/>
    </source>
</evidence>